<gene>
    <name evidence="2" type="ORF">P9867_004655</name>
    <name evidence="1" type="ORF">P9867_18230</name>
</gene>
<comment type="caution">
    <text evidence="1">The sequence shown here is derived from an EMBL/GenBank/DDBJ whole genome shotgun (WGS) entry which is preliminary data.</text>
</comment>
<dbReference type="RefSeq" id="WP_000151173.1">
    <property type="nucleotide sequence ID" value="NZ_JAOAOM010000092.1"/>
</dbReference>
<proteinExistence type="predicted"/>
<dbReference type="Proteomes" id="UP001174156">
    <property type="component" value="Unassembled WGS sequence"/>
</dbReference>
<organism evidence="1">
    <name type="scientific">Acinetobacter baumannii</name>
    <dbReference type="NCBI Taxonomy" id="470"/>
    <lineage>
        <taxon>Bacteria</taxon>
        <taxon>Pseudomonadati</taxon>
        <taxon>Pseudomonadota</taxon>
        <taxon>Gammaproteobacteria</taxon>
        <taxon>Moraxellales</taxon>
        <taxon>Moraxellaceae</taxon>
        <taxon>Acinetobacter</taxon>
        <taxon>Acinetobacter calcoaceticus/baumannii complex</taxon>
    </lineage>
</organism>
<reference evidence="2" key="3">
    <citation type="submission" date="2024-01" db="EMBL/GenBank/DDBJ databases">
        <authorList>
            <person name="Macesic N."/>
        </authorList>
    </citation>
    <scope>NUCLEOTIDE SEQUENCE</scope>
    <source>
        <strain evidence="2">CPO519</strain>
    </source>
</reference>
<dbReference type="EMBL" id="JARTMM020000001">
    <property type="protein sequence ID" value="MEC5495851.1"/>
    <property type="molecule type" value="Genomic_DNA"/>
</dbReference>
<reference evidence="1" key="2">
    <citation type="submission" date="2023-01" db="EMBL/GenBank/DDBJ databases">
        <title>Genomic dissection of endemic carbapenem resistance: metallo-beta-lactamase gene dissemination through clonal, plasmid and integron transfer pathways.</title>
        <authorList>
            <person name="Macesic N."/>
        </authorList>
    </citation>
    <scope>NUCLEOTIDE SEQUENCE</scope>
    <source>
        <strain evidence="1">CPO519</strain>
    </source>
</reference>
<name>A0AA90HTM2_ACIBA</name>
<evidence type="ECO:0000313" key="1">
    <source>
        <dbReference type="EMBL" id="MDK4883533.1"/>
    </source>
</evidence>
<evidence type="ECO:0000313" key="3">
    <source>
        <dbReference type="Proteomes" id="UP001174156"/>
    </source>
</evidence>
<dbReference type="AlphaFoldDB" id="A0AA90HTM2"/>
<accession>A0AA90HTM2</accession>
<reference evidence="2 3" key="1">
    <citation type="journal article" date="2023" name="Nat. Commun.">
        <title>Genomic dissection of endemic carbapenem resistance reveals metallo-beta-lactamase dissemination through clonal, plasmid and integron transfer.</title>
        <authorList>
            <person name="Macesic N."/>
            <person name="Hawkey J."/>
            <person name="Vezina B."/>
            <person name="Wisniewski J.A."/>
            <person name="Cottingham H."/>
            <person name="Blakeway L.V."/>
            <person name="Harshegyi T."/>
            <person name="Pragastis K."/>
            <person name="Badoordeen G.Z."/>
            <person name="Dennison A."/>
            <person name="Spelman D.W."/>
            <person name="Jenney A.W.J."/>
            <person name="Peleg A.Y."/>
        </authorList>
    </citation>
    <scope>NUCLEOTIDE SEQUENCE [LARGE SCALE GENOMIC DNA]</scope>
    <source>
        <strain evidence="2 3">CPO519</strain>
    </source>
</reference>
<evidence type="ECO:0000313" key="2">
    <source>
        <dbReference type="EMBL" id="MEC5495851.1"/>
    </source>
</evidence>
<dbReference type="EMBL" id="JARTMM010000103">
    <property type="protein sequence ID" value="MDK4883533.1"/>
    <property type="molecule type" value="Genomic_DNA"/>
</dbReference>
<protein>
    <submittedName>
        <fullName evidence="1">Uncharacterized protein</fullName>
    </submittedName>
</protein>
<sequence>MTIEAIELSFDLYGGDSSAVVIKLHKAMQYPQTARLFRVYKTKGTQRDIPKSMKELYDLLQSGYNIGVGDHRFDEFCVRLYFKRTDKGGQPLPQKQHRARIEITLKKSIFDHEVVDRNIANLSQLIKFGFKKMQFTKLSKRATFKEKDVYYTQVKPFGKGSTCAMSVNRHKRFLLNSIATNGTLNEAKRLAVKALSHKF</sequence>